<dbReference type="EMBL" id="AVFL01000001">
    <property type="protein sequence ID" value="EWY42859.1"/>
    <property type="molecule type" value="Genomic_DNA"/>
</dbReference>
<accession>W9HA57</accession>
<name>W9HA57_9PROT</name>
<feature type="chain" id="PRO_5004920881" evidence="1">
    <location>
        <begin position="22"/>
        <end position="42"/>
    </location>
</feature>
<dbReference type="RefSeq" id="WP_281174345.1">
    <property type="nucleotide sequence ID" value="NZ_AVFL01000001.1"/>
</dbReference>
<reference evidence="2 3" key="1">
    <citation type="submission" date="2013-08" db="EMBL/GenBank/DDBJ databases">
        <title>The genome sequence of Skermanella stibiiresistens.</title>
        <authorList>
            <person name="Zhu W."/>
            <person name="Wang G."/>
        </authorList>
    </citation>
    <scope>NUCLEOTIDE SEQUENCE [LARGE SCALE GENOMIC DNA]</scope>
    <source>
        <strain evidence="2 3">SB22</strain>
    </source>
</reference>
<proteinExistence type="predicted"/>
<protein>
    <submittedName>
        <fullName evidence="2">Uncharacterized protein</fullName>
    </submittedName>
</protein>
<dbReference type="AlphaFoldDB" id="W9HA57"/>
<keyword evidence="3" id="KW-1185">Reference proteome</keyword>
<evidence type="ECO:0000313" key="3">
    <source>
        <dbReference type="Proteomes" id="UP000019486"/>
    </source>
</evidence>
<dbReference type="PROSITE" id="PS51257">
    <property type="entry name" value="PROKAR_LIPOPROTEIN"/>
    <property type="match status" value="1"/>
</dbReference>
<feature type="signal peptide" evidence="1">
    <location>
        <begin position="1"/>
        <end position="21"/>
    </location>
</feature>
<evidence type="ECO:0000313" key="2">
    <source>
        <dbReference type="EMBL" id="EWY42859.1"/>
    </source>
</evidence>
<dbReference type="Proteomes" id="UP000019486">
    <property type="component" value="Unassembled WGS sequence"/>
</dbReference>
<evidence type="ECO:0000256" key="1">
    <source>
        <dbReference type="SAM" id="SignalP"/>
    </source>
</evidence>
<keyword evidence="1" id="KW-0732">Signal</keyword>
<dbReference type="STRING" id="1385369.N825_01875"/>
<comment type="caution">
    <text evidence="2">The sequence shown here is derived from an EMBL/GenBank/DDBJ whole genome shotgun (WGS) entry which is preliminary data.</text>
</comment>
<organism evidence="2 3">
    <name type="scientific">Skermanella stibiiresistens SB22</name>
    <dbReference type="NCBI Taxonomy" id="1385369"/>
    <lineage>
        <taxon>Bacteria</taxon>
        <taxon>Pseudomonadati</taxon>
        <taxon>Pseudomonadota</taxon>
        <taxon>Alphaproteobacteria</taxon>
        <taxon>Rhodospirillales</taxon>
        <taxon>Azospirillaceae</taxon>
        <taxon>Skermanella</taxon>
    </lineage>
</organism>
<sequence length="42" mass="4341">MTSFRMMLLAGVLAVTACANTADSDLDDGPEIEIPVGGETVE</sequence>
<gene>
    <name evidence="2" type="ORF">N825_01875</name>
</gene>